<evidence type="ECO:0008006" key="3">
    <source>
        <dbReference type="Google" id="ProtNLM"/>
    </source>
</evidence>
<proteinExistence type="predicted"/>
<reference evidence="2" key="1">
    <citation type="submission" date="2015-01" db="EMBL/GenBank/DDBJ databases">
        <authorList>
            <person name="Aslett A.Martin."/>
            <person name="De Silva Nishadi"/>
        </authorList>
    </citation>
    <scope>NUCLEOTIDE SEQUENCE [LARGE SCALE GENOMIC DNA]</scope>
    <source>
        <strain evidence="2">UMC4404</strain>
    </source>
</reference>
<comment type="caution">
    <text evidence="1">The sequence shown here is derived from an EMBL/GenBank/DDBJ whole genome shotgun (WGS) entry which is preliminary data.</text>
</comment>
<gene>
    <name evidence="1" type="ORF">UMC4404_10901</name>
</gene>
<sequence>MEIRESGNYIFRYNKDSISEKYIDKIIETQEFCYEFICKYLDVKMNDKIHYYLCESPEQVGKIYGDNEPCNAFASKHNKIYAVYNEDIKCIGFHEDAHIISYNTLGIPNIAFLREGLAMFFDKGYLGIDNYSWVRYFLSKNRYISLNELIVNEKFHKTSHFITYTIAGAFVEYLICIFGVNKFKEFYSNVDNNFEECFKKTFKVSLKDFEEKFKKYVNILSRNKDIEKLIEDELI</sequence>
<dbReference type="RefSeq" id="WP_057558227.1">
    <property type="nucleotide sequence ID" value="NZ_CDNY01000003.1"/>
</dbReference>
<accession>A0A9P1P931</accession>
<name>A0A9P1P931_PARSO</name>
<organism evidence="1 2">
    <name type="scientific">Paraclostridium sordellii</name>
    <name type="common">Clostridium sordellii</name>
    <dbReference type="NCBI Taxonomy" id="1505"/>
    <lineage>
        <taxon>Bacteria</taxon>
        <taxon>Bacillati</taxon>
        <taxon>Bacillota</taxon>
        <taxon>Clostridia</taxon>
        <taxon>Peptostreptococcales</taxon>
        <taxon>Peptostreptococcaceae</taxon>
        <taxon>Paraclostridium</taxon>
    </lineage>
</organism>
<dbReference type="Proteomes" id="UP000049685">
    <property type="component" value="Unassembled WGS sequence"/>
</dbReference>
<protein>
    <recommendedName>
        <fullName evidence="3">Peptidase MA superfamily protein</fullName>
    </recommendedName>
</protein>
<dbReference type="EMBL" id="CDNY01000003">
    <property type="protein sequence ID" value="CEO33110.1"/>
    <property type="molecule type" value="Genomic_DNA"/>
</dbReference>
<evidence type="ECO:0000313" key="2">
    <source>
        <dbReference type="Proteomes" id="UP000049685"/>
    </source>
</evidence>
<dbReference type="AlphaFoldDB" id="A0A9P1P931"/>
<evidence type="ECO:0000313" key="1">
    <source>
        <dbReference type="EMBL" id="CEO33110.1"/>
    </source>
</evidence>